<comment type="similarity">
    <text evidence="1">Belongs to the LpxC family.</text>
</comment>
<dbReference type="GO" id="GO:2001289">
    <property type="term" value="P:lipid X metabolic process"/>
    <property type="evidence" value="ECO:0007669"/>
    <property type="project" value="UniProtKB-ARBA"/>
</dbReference>
<dbReference type="GO" id="GO:0103117">
    <property type="term" value="F:UDP-3-O-acyl-N-acetylglucosamine deacetylase activity"/>
    <property type="evidence" value="ECO:0007669"/>
    <property type="project" value="InterPro"/>
</dbReference>
<dbReference type="PANTHER" id="PTHR33694:SF1">
    <property type="entry name" value="UDP-3-O-ACYL-N-ACETYLGLUCOSAMINE DEACETYLASE 1, MITOCHONDRIAL-RELATED"/>
    <property type="match status" value="1"/>
</dbReference>
<dbReference type="InterPro" id="IPR020568">
    <property type="entry name" value="Ribosomal_Su5_D2-typ_SF"/>
</dbReference>
<dbReference type="InterPro" id="IPR011334">
    <property type="entry name" value="UDP-acyl_GlcNac_deAcase_C"/>
</dbReference>
<dbReference type="GO" id="GO:0009245">
    <property type="term" value="P:lipid A biosynthetic process"/>
    <property type="evidence" value="ECO:0007669"/>
    <property type="project" value="InterPro"/>
</dbReference>
<dbReference type="PANTHER" id="PTHR33694">
    <property type="entry name" value="UDP-3-O-ACYL-N-ACETYLGLUCOSAMINE DEACETYLASE 1, MITOCHONDRIAL-RELATED"/>
    <property type="match status" value="1"/>
</dbReference>
<evidence type="ECO:0000256" key="1">
    <source>
        <dbReference type="ARBA" id="ARBA00006170"/>
    </source>
</evidence>
<dbReference type="EMBL" id="HBEK01006572">
    <property type="protein sequence ID" value="CAD8393659.1"/>
    <property type="molecule type" value="Transcribed_RNA"/>
</dbReference>
<dbReference type="Gene3D" id="3.30.1700.10">
    <property type="entry name" value="lpxc deacetylase, domain 2"/>
    <property type="match status" value="1"/>
</dbReference>
<gene>
    <name evidence="3" type="ORF">RMAR0315_LOCUS3644</name>
</gene>
<dbReference type="GO" id="GO:0016020">
    <property type="term" value="C:membrane"/>
    <property type="evidence" value="ECO:0007669"/>
    <property type="project" value="GOC"/>
</dbReference>
<evidence type="ECO:0000313" key="3">
    <source>
        <dbReference type="EMBL" id="CAD8393659.1"/>
    </source>
</evidence>
<name>A0A7S0BGP4_9RHOD</name>
<dbReference type="Pfam" id="PF03331">
    <property type="entry name" value="LpxC"/>
    <property type="match status" value="1"/>
</dbReference>
<dbReference type="AlphaFoldDB" id="A0A7S0BGP4"/>
<evidence type="ECO:0008006" key="4">
    <source>
        <dbReference type="Google" id="ProtNLM"/>
    </source>
</evidence>
<evidence type="ECO:0000256" key="2">
    <source>
        <dbReference type="ARBA" id="ARBA00024987"/>
    </source>
</evidence>
<proteinExistence type="inferred from homology"/>
<comment type="function">
    <text evidence="2">Involved in the biosynthesis of lipid A, a phosphorylated glycolipid that in bacteria anchors the lipopolysaccharide to the outer membrane of the cell. Lipid A-like molecules in plants may serve as structural components of the outer membranes of mitochondria and/or chloroplasts, or may be involved in signal transduction or plant defense responses.</text>
</comment>
<accession>A0A7S0BGP4</accession>
<reference evidence="3" key="1">
    <citation type="submission" date="2021-01" db="EMBL/GenBank/DDBJ databases">
        <authorList>
            <person name="Corre E."/>
            <person name="Pelletier E."/>
            <person name="Niang G."/>
            <person name="Scheremetjew M."/>
            <person name="Finn R."/>
            <person name="Kale V."/>
            <person name="Holt S."/>
            <person name="Cochrane G."/>
            <person name="Meng A."/>
            <person name="Brown T."/>
            <person name="Cohen L."/>
        </authorList>
    </citation>
    <scope>NUCLEOTIDE SEQUENCE</scope>
    <source>
        <strain evidence="3">UTEX LB 2760</strain>
    </source>
</reference>
<dbReference type="SUPFAM" id="SSF54211">
    <property type="entry name" value="Ribosomal protein S5 domain 2-like"/>
    <property type="match status" value="1"/>
</dbReference>
<protein>
    <recommendedName>
        <fullName evidence="4">UDP-3-O-acyl-N-acetylglucosamine deacetylase</fullName>
    </recommendedName>
</protein>
<sequence>MEPQSFSYWRSEFIKREVLEARTFGFMSDLEPLRAQNLARGSSLDNTIAFSDDGSVLNKEGLRFSKEPSMHKGLDALGDLRLGGVLSGRYESLRPGHGLNIILLKKLFSSAKNFKLI</sequence>
<dbReference type="InterPro" id="IPR004463">
    <property type="entry name" value="UDP-acyl_GlcNac_deAcase"/>
</dbReference>
<organism evidence="3">
    <name type="scientific">Rhodosorus marinus</name>
    <dbReference type="NCBI Taxonomy" id="101924"/>
    <lineage>
        <taxon>Eukaryota</taxon>
        <taxon>Rhodophyta</taxon>
        <taxon>Stylonematophyceae</taxon>
        <taxon>Stylonematales</taxon>
        <taxon>Stylonemataceae</taxon>
        <taxon>Rhodosorus</taxon>
    </lineage>
</organism>